<dbReference type="InterPro" id="IPR006439">
    <property type="entry name" value="HAD-SF_hydro_IA"/>
</dbReference>
<evidence type="ECO:0000313" key="2">
    <source>
        <dbReference type="Proteomes" id="UP000243859"/>
    </source>
</evidence>
<dbReference type="InterPro" id="IPR023198">
    <property type="entry name" value="PGP-like_dom2"/>
</dbReference>
<dbReference type="NCBIfam" id="TIGR01509">
    <property type="entry name" value="HAD-SF-IA-v3"/>
    <property type="match status" value="1"/>
</dbReference>
<reference evidence="1 2" key="1">
    <citation type="submission" date="2018-04" db="EMBL/GenBank/DDBJ databases">
        <title>Genomic Encyclopedia of Archaeal and Bacterial Type Strains, Phase II (KMG-II): from individual species to whole genera.</title>
        <authorList>
            <person name="Goeker M."/>
        </authorList>
    </citation>
    <scope>NUCLEOTIDE SEQUENCE [LARGE SCALE GENOMIC DNA]</scope>
    <source>
        <strain evidence="1 2">DSM 18064</strain>
    </source>
</reference>
<dbReference type="Proteomes" id="UP000243859">
    <property type="component" value="Unassembled WGS sequence"/>
</dbReference>
<dbReference type="PANTHER" id="PTHR43611">
    <property type="entry name" value="ALPHA-D-GLUCOSE 1-PHOSPHATE PHOSPHATASE"/>
    <property type="match status" value="1"/>
</dbReference>
<dbReference type="Gene3D" id="3.40.50.1000">
    <property type="entry name" value="HAD superfamily/HAD-like"/>
    <property type="match status" value="1"/>
</dbReference>
<name>A0A2T5BU21_9RHOB</name>
<accession>A0A2T5BU21</accession>
<dbReference type="Gene3D" id="1.10.150.240">
    <property type="entry name" value="Putative phosphatase, domain 2"/>
    <property type="match status" value="1"/>
</dbReference>
<dbReference type="AlphaFoldDB" id="A0A2T5BU21"/>
<dbReference type="Pfam" id="PF00702">
    <property type="entry name" value="Hydrolase"/>
    <property type="match status" value="1"/>
</dbReference>
<dbReference type="PRINTS" id="PR00413">
    <property type="entry name" value="HADHALOGNASE"/>
</dbReference>
<gene>
    <name evidence="1" type="ORF">C8N32_10485</name>
</gene>
<dbReference type="CDD" id="cd02603">
    <property type="entry name" value="HAD_sEH-N_like"/>
    <property type="match status" value="1"/>
</dbReference>
<dbReference type="SFLD" id="SFLDG01129">
    <property type="entry name" value="C1.5:_HAD__Beta-PGM__Phosphata"/>
    <property type="match status" value="1"/>
</dbReference>
<organism evidence="1 2">
    <name type="scientific">Rhodovulum imhoffii</name>
    <dbReference type="NCBI Taxonomy" id="365340"/>
    <lineage>
        <taxon>Bacteria</taxon>
        <taxon>Pseudomonadati</taxon>
        <taxon>Pseudomonadota</taxon>
        <taxon>Alphaproteobacteria</taxon>
        <taxon>Rhodobacterales</taxon>
        <taxon>Paracoccaceae</taxon>
        <taxon>Rhodovulum</taxon>
    </lineage>
</organism>
<comment type="caution">
    <text evidence="1">The sequence shown here is derived from an EMBL/GenBank/DDBJ whole genome shotgun (WGS) entry which is preliminary data.</text>
</comment>
<proteinExistence type="predicted"/>
<dbReference type="SFLD" id="SFLDS00003">
    <property type="entry name" value="Haloacid_Dehalogenase"/>
    <property type="match status" value="1"/>
</dbReference>
<dbReference type="InterPro" id="IPR036412">
    <property type="entry name" value="HAD-like_sf"/>
</dbReference>
<evidence type="ECO:0000313" key="1">
    <source>
        <dbReference type="EMBL" id="PTN02974.1"/>
    </source>
</evidence>
<protein>
    <submittedName>
        <fullName evidence="1">2-haloacid dehalogenase</fullName>
    </submittedName>
</protein>
<dbReference type="EMBL" id="QAAA01000004">
    <property type="protein sequence ID" value="PTN02974.1"/>
    <property type="molecule type" value="Genomic_DNA"/>
</dbReference>
<sequence>MKAVVFDIGRVLIDWQPVRFYRARLGAARQAALFDAVDLEGMNAALDLGAPFRETVCALADKHPAYSEEIRLWHDSWLQMASPAIPGTATLLRALKARSVPVFALSNFGLGPFDLARAAYPVLKEFDRTYLSGALRLAKPDPAIYAAVEEDCGLPPEALLFTDDRPENIAAARARGWQTHLFAGAPDLAARLMAEGLLPHEGPHAA</sequence>
<keyword evidence="2" id="KW-1185">Reference proteome</keyword>
<dbReference type="InterPro" id="IPR023214">
    <property type="entry name" value="HAD_sf"/>
</dbReference>
<dbReference type="PANTHER" id="PTHR43611:SF3">
    <property type="entry name" value="FLAVIN MONONUCLEOTIDE HYDROLASE 1, CHLOROPLATIC"/>
    <property type="match status" value="1"/>
</dbReference>
<dbReference type="SUPFAM" id="SSF56784">
    <property type="entry name" value="HAD-like"/>
    <property type="match status" value="1"/>
</dbReference>